<proteinExistence type="predicted"/>
<comment type="caution">
    <text evidence="5">The sequence shown here is derived from an EMBL/GenBank/DDBJ whole genome shotgun (WGS) entry which is preliminary data.</text>
</comment>
<dbReference type="InterPro" id="IPR050661">
    <property type="entry name" value="BglG_antiterminators"/>
</dbReference>
<keyword evidence="6" id="KW-1185">Reference proteome</keyword>
<dbReference type="PROSITE" id="PS51372">
    <property type="entry name" value="PRD_2"/>
    <property type="match status" value="2"/>
</dbReference>
<reference evidence="3" key="2">
    <citation type="submission" date="2021-10" db="EMBL/GenBank/DDBJ databases">
        <title>Collection of gut derived symbiotic bacterial strains cultured from healthy donors.</title>
        <authorList>
            <person name="Lin H."/>
            <person name="Littmann E."/>
            <person name="Kohout C."/>
            <person name="Pamer E.G."/>
        </authorList>
    </citation>
    <scope>NUCLEOTIDE SEQUENCE</scope>
    <source>
        <strain evidence="3">DFI.5.2</strain>
    </source>
</reference>
<evidence type="ECO:0000313" key="5">
    <source>
        <dbReference type="EMBL" id="PST39841.1"/>
    </source>
</evidence>
<dbReference type="Proteomes" id="UP000240974">
    <property type="component" value="Unassembled WGS sequence"/>
</dbReference>
<dbReference type="RefSeq" id="WP_052010826.1">
    <property type="nucleotide sequence ID" value="NZ_CAKMUM010000004.1"/>
</dbReference>
<dbReference type="EMBL" id="PYLQ01000015">
    <property type="protein sequence ID" value="PST39841.1"/>
    <property type="molecule type" value="Genomic_DNA"/>
</dbReference>
<gene>
    <name evidence="5" type="ORF">C7U54_10160</name>
    <name evidence="3" type="ORF">LJD74_09375</name>
    <name evidence="4" type="ORF">NE542_11560</name>
</gene>
<evidence type="ECO:0000313" key="3">
    <source>
        <dbReference type="EMBL" id="MCB8562204.1"/>
    </source>
</evidence>
<evidence type="ECO:0000259" key="2">
    <source>
        <dbReference type="PROSITE" id="PS51372"/>
    </source>
</evidence>
<dbReference type="InterPro" id="IPR036634">
    <property type="entry name" value="PRD_sf"/>
</dbReference>
<dbReference type="GO" id="GO:0006355">
    <property type="term" value="P:regulation of DNA-templated transcription"/>
    <property type="evidence" value="ECO:0007669"/>
    <property type="project" value="InterPro"/>
</dbReference>
<name>A0A2T3FX63_9FIRM</name>
<dbReference type="EMBL" id="JANGBO010000013">
    <property type="protein sequence ID" value="MCQ5062451.1"/>
    <property type="molecule type" value="Genomic_DNA"/>
</dbReference>
<evidence type="ECO:0000313" key="6">
    <source>
        <dbReference type="Proteomes" id="UP000240974"/>
    </source>
</evidence>
<dbReference type="Gene3D" id="1.10.1790.10">
    <property type="entry name" value="PRD domain"/>
    <property type="match status" value="2"/>
</dbReference>
<dbReference type="Proteomes" id="UP001204814">
    <property type="component" value="Unassembled WGS sequence"/>
</dbReference>
<dbReference type="InterPro" id="IPR011608">
    <property type="entry name" value="PRD"/>
</dbReference>
<feature type="domain" description="PRD" evidence="2">
    <location>
        <begin position="14"/>
        <end position="119"/>
    </location>
</feature>
<reference evidence="4" key="3">
    <citation type="submission" date="2022-06" db="EMBL/GenBank/DDBJ databases">
        <title>Isolation of gut microbiota from human fecal samples.</title>
        <authorList>
            <person name="Pamer E.G."/>
            <person name="Barat B."/>
            <person name="Waligurski E."/>
            <person name="Medina S."/>
            <person name="Paddock L."/>
            <person name="Mostad J."/>
        </authorList>
    </citation>
    <scope>NUCLEOTIDE SEQUENCE</scope>
    <source>
        <strain evidence="4">DFI.6.24</strain>
    </source>
</reference>
<dbReference type="Pfam" id="PF00874">
    <property type="entry name" value="PRD"/>
    <property type="match status" value="2"/>
</dbReference>
<accession>A0A2T3FX63</accession>
<reference evidence="5 6" key="1">
    <citation type="journal article" date="2019" name="Int. J. Syst. Evol. Microbiol.">
        <title>Faecalibacillus intestinalis gen. nov., sp. nov. and Faecalibacillus faecis sp. nov., isolated from human faeces.</title>
        <authorList>
            <person name="Seo B."/>
            <person name="Jeon K."/>
            <person name="Baek I."/>
            <person name="Lee Y.M."/>
            <person name="Baek K."/>
            <person name="Ko G."/>
        </authorList>
    </citation>
    <scope>NUCLEOTIDE SEQUENCE [LARGE SCALE GENOMIC DNA]</scope>
    <source>
        <strain evidence="5 6">SNUG30099</strain>
    </source>
</reference>
<dbReference type="AlphaFoldDB" id="A0A2T3FX63"/>
<dbReference type="EMBL" id="JAJDKQ010000018">
    <property type="protein sequence ID" value="MCB8562204.1"/>
    <property type="molecule type" value="Genomic_DNA"/>
</dbReference>
<dbReference type="PANTHER" id="PTHR30185">
    <property type="entry name" value="CRYPTIC BETA-GLUCOSIDE BGL OPERON ANTITERMINATOR"/>
    <property type="match status" value="1"/>
</dbReference>
<dbReference type="PANTHER" id="PTHR30185:SF13">
    <property type="entry name" value="LICABCH OPERON REGULATOR-RELATED"/>
    <property type="match status" value="1"/>
</dbReference>
<sequence>MTLTNQALSSAADKDLELSKQVCREAVNEVIEKNHLTLSPQFTQNLVVHLAIAILRIKTNNYIPLSQGQITSYKANTNYDSAVEICNILSKKFDIEFPESELALISMYLSKNNVLDVEFNAGVNLLDDEIIDVLQNTLDSLFKQKGIDLRNNEKLLVSLGLHLTPALDRLLDDSQIENPLTAKIKERHPKEFAMAEILNDAIESIYHKRFTEDEVAYFALHFIVSARQK</sequence>
<evidence type="ECO:0000256" key="1">
    <source>
        <dbReference type="ARBA" id="ARBA00022737"/>
    </source>
</evidence>
<keyword evidence="1" id="KW-0677">Repeat</keyword>
<protein>
    <submittedName>
        <fullName evidence="5">PRD domain-containing protein</fullName>
    </submittedName>
</protein>
<dbReference type="SUPFAM" id="SSF63520">
    <property type="entry name" value="PTS-regulatory domain, PRD"/>
    <property type="match status" value="2"/>
</dbReference>
<evidence type="ECO:0000313" key="4">
    <source>
        <dbReference type="EMBL" id="MCQ5062451.1"/>
    </source>
</evidence>
<dbReference type="Proteomes" id="UP001197827">
    <property type="component" value="Unassembled WGS sequence"/>
</dbReference>
<organism evidence="5 6">
    <name type="scientific">Faecalibacillus intestinalis</name>
    <dbReference type="NCBI Taxonomy" id="1982626"/>
    <lineage>
        <taxon>Bacteria</taxon>
        <taxon>Bacillati</taxon>
        <taxon>Bacillota</taxon>
        <taxon>Erysipelotrichia</taxon>
        <taxon>Erysipelotrichales</taxon>
        <taxon>Coprobacillaceae</taxon>
        <taxon>Faecalibacillus</taxon>
    </lineage>
</organism>
<feature type="domain" description="PRD" evidence="2">
    <location>
        <begin position="125"/>
        <end position="229"/>
    </location>
</feature>